<evidence type="ECO:0000256" key="2">
    <source>
        <dbReference type="ARBA" id="ARBA00022963"/>
    </source>
</evidence>
<dbReference type="PANTHER" id="PTHR14226:SF76">
    <property type="entry name" value="NTE FAMILY PROTEIN RSSA"/>
    <property type="match status" value="1"/>
</dbReference>
<evidence type="ECO:0000256" key="3">
    <source>
        <dbReference type="ARBA" id="ARBA00023098"/>
    </source>
</evidence>
<feature type="short sequence motif" description="DGA/G" evidence="4">
    <location>
        <begin position="153"/>
        <end position="155"/>
    </location>
</feature>
<dbReference type="STRING" id="520767.ATZ99_10100"/>
<dbReference type="Proteomes" id="UP000075737">
    <property type="component" value="Unassembled WGS sequence"/>
</dbReference>
<organism evidence="6 7">
    <name type="scientific">Thermovenabulum gondwanense</name>
    <dbReference type="NCBI Taxonomy" id="520767"/>
    <lineage>
        <taxon>Bacteria</taxon>
        <taxon>Bacillati</taxon>
        <taxon>Bacillota</taxon>
        <taxon>Clostridia</taxon>
        <taxon>Thermosediminibacterales</taxon>
        <taxon>Thermosediminibacteraceae</taxon>
        <taxon>Thermovenabulum</taxon>
    </lineage>
</organism>
<evidence type="ECO:0000259" key="5">
    <source>
        <dbReference type="PROSITE" id="PS51635"/>
    </source>
</evidence>
<comment type="caution">
    <text evidence="6">The sequence shown here is derived from an EMBL/GenBank/DDBJ whole genome shotgun (WGS) entry which is preliminary data.</text>
</comment>
<reference evidence="6 7" key="1">
    <citation type="submission" date="2015-12" db="EMBL/GenBank/DDBJ databases">
        <title>Draft genome of Thermovenabulum gondwanense isolated from a red thermophilic microbial mat colonisisng an outflow channel of a bore well.</title>
        <authorList>
            <person name="Patel B.K."/>
        </authorList>
    </citation>
    <scope>NUCLEOTIDE SEQUENCE [LARGE SCALE GENOMIC DNA]</scope>
    <source>
        <strain evidence="6 7">R270</strain>
    </source>
</reference>
<dbReference type="EMBL" id="LOHZ01000025">
    <property type="protein sequence ID" value="KYO66765.1"/>
    <property type="molecule type" value="Genomic_DNA"/>
</dbReference>
<keyword evidence="7" id="KW-1185">Reference proteome</keyword>
<dbReference type="SUPFAM" id="SSF52151">
    <property type="entry name" value="FabD/lysophospholipase-like"/>
    <property type="match status" value="1"/>
</dbReference>
<dbReference type="InterPro" id="IPR002641">
    <property type="entry name" value="PNPLA_dom"/>
</dbReference>
<dbReference type="PROSITE" id="PS51635">
    <property type="entry name" value="PNPLA"/>
    <property type="match status" value="1"/>
</dbReference>
<evidence type="ECO:0000313" key="7">
    <source>
        <dbReference type="Proteomes" id="UP000075737"/>
    </source>
</evidence>
<proteinExistence type="predicted"/>
<evidence type="ECO:0000256" key="1">
    <source>
        <dbReference type="ARBA" id="ARBA00022801"/>
    </source>
</evidence>
<accession>A0A161PXT0</accession>
<dbReference type="PANTHER" id="PTHR14226">
    <property type="entry name" value="NEUROPATHY TARGET ESTERASE/SWISS CHEESE D.MELANOGASTER"/>
    <property type="match status" value="1"/>
</dbReference>
<sequence>MEKKIGLALGSGAAKGYAHIGVLKVLEEYKIPVHIITGSSIGSLIGALYASGINIKIIEGLAYNIKRRHFLDITLPRSGLVAGNKIYEMLRLLTKDKDFSELQIPLGVAVTELKSKKLLILQEGNVAFAVRASISIPGIFNPVFTHDGKILVDGGVLERVPGKAAREMGADIVIGVELGFSERKNLNTIYDILFETFDIMGREIQNLKGYDCDVLITPRLEKVNPMAFGEPEYCIEEGKRATLEAIPRILSLLEEKSYE</sequence>
<feature type="short sequence motif" description="GXSXG" evidence="4">
    <location>
        <begin position="38"/>
        <end position="42"/>
    </location>
</feature>
<name>A0A161PXT0_9FIRM</name>
<evidence type="ECO:0000313" key="6">
    <source>
        <dbReference type="EMBL" id="KYO66765.1"/>
    </source>
</evidence>
<dbReference type="Gene3D" id="3.40.1090.10">
    <property type="entry name" value="Cytosolic phospholipase A2 catalytic domain"/>
    <property type="match status" value="1"/>
</dbReference>
<dbReference type="RefSeq" id="WP_068748145.1">
    <property type="nucleotide sequence ID" value="NZ_LOHZ01000025.1"/>
</dbReference>
<protein>
    <submittedName>
        <fullName evidence="6">NTE family protein RssA</fullName>
    </submittedName>
</protein>
<feature type="domain" description="PNPLA" evidence="5">
    <location>
        <begin position="7"/>
        <end position="166"/>
    </location>
</feature>
<gene>
    <name evidence="6" type="primary">rssA_2</name>
    <name evidence="6" type="ORF">ATZ99_10100</name>
</gene>
<comment type="caution">
    <text evidence="4">Lacks conserved residue(s) required for the propagation of feature annotation.</text>
</comment>
<dbReference type="GO" id="GO:0016787">
    <property type="term" value="F:hydrolase activity"/>
    <property type="evidence" value="ECO:0007669"/>
    <property type="project" value="UniProtKB-UniRule"/>
</dbReference>
<dbReference type="AlphaFoldDB" id="A0A161PXT0"/>
<evidence type="ECO:0000256" key="4">
    <source>
        <dbReference type="PROSITE-ProRule" id="PRU01161"/>
    </source>
</evidence>
<feature type="active site" description="Proton acceptor" evidence="4">
    <location>
        <position position="153"/>
    </location>
</feature>
<keyword evidence="2 4" id="KW-0442">Lipid degradation</keyword>
<keyword evidence="1 4" id="KW-0378">Hydrolase</keyword>
<dbReference type="GO" id="GO:0016042">
    <property type="term" value="P:lipid catabolic process"/>
    <property type="evidence" value="ECO:0007669"/>
    <property type="project" value="UniProtKB-UniRule"/>
</dbReference>
<dbReference type="Pfam" id="PF01734">
    <property type="entry name" value="Patatin"/>
    <property type="match status" value="1"/>
</dbReference>
<dbReference type="InterPro" id="IPR050301">
    <property type="entry name" value="NTE"/>
</dbReference>
<dbReference type="InterPro" id="IPR016035">
    <property type="entry name" value="Acyl_Trfase/lysoPLipase"/>
</dbReference>
<feature type="active site" description="Nucleophile" evidence="4">
    <location>
        <position position="40"/>
    </location>
</feature>
<keyword evidence="3 4" id="KW-0443">Lipid metabolism</keyword>